<gene>
    <name evidence="1" type="ORF">SAMN05421630_1011264</name>
</gene>
<dbReference type="InterPro" id="IPR029063">
    <property type="entry name" value="SAM-dependent_MTases_sf"/>
</dbReference>
<dbReference type="KEGG" id="pmad:BAY61_14420"/>
<evidence type="ECO:0000313" key="1">
    <source>
        <dbReference type="EMBL" id="SDC31531.1"/>
    </source>
</evidence>
<name>A0A222VPZ6_9PSEU</name>
<organism evidence="1 2">
    <name type="scientific">Prauserella marina</name>
    <dbReference type="NCBI Taxonomy" id="530584"/>
    <lineage>
        <taxon>Bacteria</taxon>
        <taxon>Bacillati</taxon>
        <taxon>Actinomycetota</taxon>
        <taxon>Actinomycetes</taxon>
        <taxon>Pseudonocardiales</taxon>
        <taxon>Pseudonocardiaceae</taxon>
        <taxon>Prauserella</taxon>
    </lineage>
</organism>
<dbReference type="STRING" id="530584.SAMN05421630_1011264"/>
<keyword evidence="2" id="KW-1185">Reference proteome</keyword>
<accession>A0A222VPZ6</accession>
<evidence type="ECO:0000313" key="2">
    <source>
        <dbReference type="Proteomes" id="UP000199494"/>
    </source>
</evidence>
<dbReference type="AlphaFoldDB" id="A0A222VPZ6"/>
<dbReference type="OrthoDB" id="20930at2"/>
<dbReference type="Proteomes" id="UP000199494">
    <property type="component" value="Unassembled WGS sequence"/>
</dbReference>
<dbReference type="EMBL" id="FMZE01000001">
    <property type="protein sequence ID" value="SDC31531.1"/>
    <property type="molecule type" value="Genomic_DNA"/>
</dbReference>
<sequence>MGAETAWGRPELPPNTNYREHRDRLITLGTDEVFGYIHRHNLWASDESVSGQGSEEAATRRLRAAIPALLREKGISSIADVPCGDFGWLSGTDLGVEHYFGADIVPALVERNRRRFAGDRPARRFEVLDLTVGPLPTVDLVLCRDCLVHLTFAQAIAALRTIADSGARYLLTTTFPGLAVNVDAETGDWRPLNLQRPPFGFGEPDALIVEGCREGAGSYADKALALWPVRALIPALDRAA</sequence>
<proteinExistence type="predicted"/>
<protein>
    <submittedName>
        <fullName evidence="1">Uncharacterized protein</fullName>
    </submittedName>
</protein>
<dbReference type="SUPFAM" id="SSF53335">
    <property type="entry name" value="S-adenosyl-L-methionine-dependent methyltransferases"/>
    <property type="match status" value="1"/>
</dbReference>
<reference evidence="1 2" key="1">
    <citation type="submission" date="2016-10" db="EMBL/GenBank/DDBJ databases">
        <authorList>
            <person name="de Groot N.N."/>
        </authorList>
    </citation>
    <scope>NUCLEOTIDE SEQUENCE [LARGE SCALE GENOMIC DNA]</scope>
    <source>
        <strain evidence="1 2">CGMCC 4.5506</strain>
    </source>
</reference>
<dbReference type="Gene3D" id="3.40.50.150">
    <property type="entry name" value="Vaccinia Virus protein VP39"/>
    <property type="match status" value="1"/>
</dbReference>